<accession>A0A6N6M9W0</accession>
<comment type="caution">
    <text evidence="2">The sequence shown here is derived from an EMBL/GenBank/DDBJ whole genome shotgun (WGS) entry which is preliminary data.</text>
</comment>
<dbReference type="Proteomes" id="UP000435357">
    <property type="component" value="Unassembled WGS sequence"/>
</dbReference>
<dbReference type="EMBL" id="WACR01000001">
    <property type="protein sequence ID" value="KAB1065941.1"/>
    <property type="molecule type" value="Genomic_DNA"/>
</dbReference>
<feature type="transmembrane region" description="Helical" evidence="1">
    <location>
        <begin position="114"/>
        <end position="133"/>
    </location>
</feature>
<keyword evidence="1" id="KW-1133">Transmembrane helix</keyword>
<keyword evidence="1" id="KW-0812">Transmembrane</keyword>
<reference evidence="2 3" key="1">
    <citation type="submission" date="2019-09" db="EMBL/GenBank/DDBJ databases">
        <title>Genomes of Cryomorphaceae.</title>
        <authorList>
            <person name="Bowman J.P."/>
        </authorList>
    </citation>
    <scope>NUCLEOTIDE SEQUENCE [LARGE SCALE GENOMIC DNA]</scope>
    <source>
        <strain evidence="2 3">KCTC 52047</strain>
    </source>
</reference>
<evidence type="ECO:0000313" key="2">
    <source>
        <dbReference type="EMBL" id="KAB1065941.1"/>
    </source>
</evidence>
<organism evidence="2 3">
    <name type="scientific">Salibacter halophilus</name>
    <dbReference type="NCBI Taxonomy" id="1803916"/>
    <lineage>
        <taxon>Bacteria</taxon>
        <taxon>Pseudomonadati</taxon>
        <taxon>Bacteroidota</taxon>
        <taxon>Flavobacteriia</taxon>
        <taxon>Flavobacteriales</taxon>
        <taxon>Salibacteraceae</taxon>
        <taxon>Salibacter</taxon>
    </lineage>
</organism>
<name>A0A6N6M9W0_9FLAO</name>
<protein>
    <submittedName>
        <fullName evidence="2">Uncharacterized protein</fullName>
    </submittedName>
</protein>
<sequence>MDDKTEIITFHANDIRVGVLTSRLDSLDIQYDLRETTTFMEPAYQLKVSKENISTVNTILNEITDWNSSNENDSSSIFGQIRKVGVYFTWFAIISAIGLLIYMTWLILNGELPRIAWTGVVFMTIAIGFIAYLELRKKKKTTANNG</sequence>
<feature type="transmembrane region" description="Helical" evidence="1">
    <location>
        <begin position="84"/>
        <end position="108"/>
    </location>
</feature>
<evidence type="ECO:0000313" key="3">
    <source>
        <dbReference type="Proteomes" id="UP000435357"/>
    </source>
</evidence>
<keyword evidence="1" id="KW-0472">Membrane</keyword>
<evidence type="ECO:0000256" key="1">
    <source>
        <dbReference type="SAM" id="Phobius"/>
    </source>
</evidence>
<dbReference type="AlphaFoldDB" id="A0A6N6M9W0"/>
<proteinExistence type="predicted"/>
<dbReference type="RefSeq" id="WP_151165929.1">
    <property type="nucleotide sequence ID" value="NZ_WACR01000001.1"/>
</dbReference>
<keyword evidence="3" id="KW-1185">Reference proteome</keyword>
<gene>
    <name evidence="2" type="ORF">F3059_00275</name>
</gene>